<dbReference type="SUPFAM" id="SSF52833">
    <property type="entry name" value="Thioredoxin-like"/>
    <property type="match status" value="1"/>
</dbReference>
<protein>
    <recommendedName>
        <fullName evidence="3">thioredoxin-dependent peroxiredoxin</fullName>
        <ecNumber evidence="3">1.11.1.24</ecNumber>
    </recommendedName>
    <alternativeName>
        <fullName evidence="9">Thioredoxin peroxidase</fullName>
    </alternativeName>
    <alternativeName>
        <fullName evidence="11">Thioredoxin-dependent peroxiredoxin Bcp</fullName>
    </alternativeName>
</protein>
<accession>A0A2P1PXB4</accession>
<sequence>MLTPGSSIPDFALSTQSGQTVSKASLKGKRFVLYFYPKDSTPACTTQACGIRDAHPDFQKLGVPVFGVSADDVKSHQKFADKQALNFPLLADPDRVLIEGLGAWGEKSLYGRKYLGIFRCTFVVDAGGKVEQVWPKVDVKTHAADVLRYLQGGAGTEPAPTGKKAPAKTSGSAKPAAKVATRRQSAAKPITKKPAVKKPAAKKSAVKKPVATKRAASKTGATKPAATKLAAKRAKPKSGKR</sequence>
<dbReference type="AlphaFoldDB" id="A0A2P1PXB4"/>
<dbReference type="FunFam" id="3.40.30.10:FF:000007">
    <property type="entry name" value="Thioredoxin-dependent thiol peroxidase"/>
    <property type="match status" value="1"/>
</dbReference>
<organism evidence="15 16">
    <name type="scientific">Ahniella affigens</name>
    <dbReference type="NCBI Taxonomy" id="2021234"/>
    <lineage>
        <taxon>Bacteria</taxon>
        <taxon>Pseudomonadati</taxon>
        <taxon>Pseudomonadota</taxon>
        <taxon>Gammaproteobacteria</taxon>
        <taxon>Lysobacterales</taxon>
        <taxon>Rhodanobacteraceae</taxon>
        <taxon>Ahniella</taxon>
    </lineage>
</organism>
<evidence type="ECO:0000256" key="12">
    <source>
        <dbReference type="ARBA" id="ARBA00049091"/>
    </source>
</evidence>
<dbReference type="EC" id="1.11.1.24" evidence="3"/>
<keyword evidence="6" id="KW-0560">Oxidoreductase</keyword>
<dbReference type="Proteomes" id="UP000241074">
    <property type="component" value="Chromosome"/>
</dbReference>
<dbReference type="InterPro" id="IPR013766">
    <property type="entry name" value="Thioredoxin_domain"/>
</dbReference>
<evidence type="ECO:0000256" key="1">
    <source>
        <dbReference type="ARBA" id="ARBA00003330"/>
    </source>
</evidence>
<keyword evidence="8" id="KW-0676">Redox-active center</keyword>
<comment type="catalytic activity">
    <reaction evidence="12">
        <text>a hydroperoxide + [thioredoxin]-dithiol = an alcohol + [thioredoxin]-disulfide + H2O</text>
        <dbReference type="Rhea" id="RHEA:62620"/>
        <dbReference type="Rhea" id="RHEA-COMP:10698"/>
        <dbReference type="Rhea" id="RHEA-COMP:10700"/>
        <dbReference type="ChEBI" id="CHEBI:15377"/>
        <dbReference type="ChEBI" id="CHEBI:29950"/>
        <dbReference type="ChEBI" id="CHEBI:30879"/>
        <dbReference type="ChEBI" id="CHEBI:35924"/>
        <dbReference type="ChEBI" id="CHEBI:50058"/>
        <dbReference type="EC" id="1.11.1.24"/>
    </reaction>
</comment>
<dbReference type="Pfam" id="PF00578">
    <property type="entry name" value="AhpC-TSA"/>
    <property type="match status" value="1"/>
</dbReference>
<feature type="compositionally biased region" description="Low complexity" evidence="13">
    <location>
        <begin position="207"/>
        <end position="229"/>
    </location>
</feature>
<dbReference type="PANTHER" id="PTHR42801">
    <property type="entry name" value="THIOREDOXIN-DEPENDENT PEROXIDE REDUCTASE"/>
    <property type="match status" value="1"/>
</dbReference>
<evidence type="ECO:0000313" key="15">
    <source>
        <dbReference type="EMBL" id="AVP99489.1"/>
    </source>
</evidence>
<evidence type="ECO:0000313" key="16">
    <source>
        <dbReference type="Proteomes" id="UP000241074"/>
    </source>
</evidence>
<dbReference type="GO" id="GO:0008379">
    <property type="term" value="F:thioredoxin peroxidase activity"/>
    <property type="evidence" value="ECO:0007669"/>
    <property type="project" value="TreeGrafter"/>
</dbReference>
<name>A0A2P1PXB4_9GAMM</name>
<evidence type="ECO:0000256" key="8">
    <source>
        <dbReference type="ARBA" id="ARBA00023284"/>
    </source>
</evidence>
<dbReference type="InterPro" id="IPR000866">
    <property type="entry name" value="AhpC/TSA"/>
</dbReference>
<keyword evidence="16" id="KW-1185">Reference proteome</keyword>
<dbReference type="KEGG" id="xba:C7S18_20955"/>
<dbReference type="GO" id="GO:0045454">
    <property type="term" value="P:cell redox homeostasis"/>
    <property type="evidence" value="ECO:0007669"/>
    <property type="project" value="TreeGrafter"/>
</dbReference>
<dbReference type="RefSeq" id="WP_106893406.1">
    <property type="nucleotide sequence ID" value="NZ_CP027860.1"/>
</dbReference>
<dbReference type="PANTHER" id="PTHR42801:SF4">
    <property type="entry name" value="AHPC_TSA FAMILY PROTEIN"/>
    <property type="match status" value="1"/>
</dbReference>
<comment type="similarity">
    <text evidence="10">Belongs to the peroxiredoxin family. BCP/PrxQ subfamily.</text>
</comment>
<dbReference type="GO" id="GO:0034599">
    <property type="term" value="P:cellular response to oxidative stress"/>
    <property type="evidence" value="ECO:0007669"/>
    <property type="project" value="TreeGrafter"/>
</dbReference>
<keyword evidence="4 15" id="KW-0575">Peroxidase</keyword>
<evidence type="ECO:0000256" key="10">
    <source>
        <dbReference type="ARBA" id="ARBA00038489"/>
    </source>
</evidence>
<evidence type="ECO:0000256" key="2">
    <source>
        <dbReference type="ARBA" id="ARBA00011245"/>
    </source>
</evidence>
<dbReference type="InterPro" id="IPR050924">
    <property type="entry name" value="Peroxiredoxin_BCP/PrxQ"/>
</dbReference>
<keyword evidence="7" id="KW-1015">Disulfide bond</keyword>
<keyword evidence="5" id="KW-0049">Antioxidant</keyword>
<comment type="function">
    <text evidence="1">Thiol-specific peroxidase that catalyzes the reduction of hydrogen peroxide and organic hydroperoxides to water and alcohols, respectively. Plays a role in cell protection against oxidative stress by detoxifying peroxides and as sensor of hydrogen peroxide-mediated signaling events.</text>
</comment>
<feature type="region of interest" description="Disordered" evidence="13">
    <location>
        <begin position="152"/>
        <end position="241"/>
    </location>
</feature>
<feature type="domain" description="Thioredoxin" evidence="14">
    <location>
        <begin position="2"/>
        <end position="155"/>
    </location>
</feature>
<evidence type="ECO:0000256" key="5">
    <source>
        <dbReference type="ARBA" id="ARBA00022862"/>
    </source>
</evidence>
<evidence type="ECO:0000256" key="4">
    <source>
        <dbReference type="ARBA" id="ARBA00022559"/>
    </source>
</evidence>
<evidence type="ECO:0000256" key="11">
    <source>
        <dbReference type="ARBA" id="ARBA00042639"/>
    </source>
</evidence>
<evidence type="ECO:0000256" key="7">
    <source>
        <dbReference type="ARBA" id="ARBA00023157"/>
    </source>
</evidence>
<reference evidence="15 16" key="1">
    <citation type="submission" date="2018-03" db="EMBL/GenBank/DDBJ databases">
        <title>Ahniella affigens gen. nov., sp. nov., a gammaproteobacterium isolated from sandy soil near a stream.</title>
        <authorList>
            <person name="Ko Y."/>
            <person name="Kim J.-H."/>
        </authorList>
    </citation>
    <scope>NUCLEOTIDE SEQUENCE [LARGE SCALE GENOMIC DNA]</scope>
    <source>
        <strain evidence="15 16">D13</strain>
    </source>
</reference>
<gene>
    <name evidence="15" type="ORF">C7S18_20955</name>
</gene>
<feature type="compositionally biased region" description="Basic residues" evidence="13">
    <location>
        <begin position="190"/>
        <end position="206"/>
    </location>
</feature>
<feature type="compositionally biased region" description="Basic residues" evidence="13">
    <location>
        <begin position="230"/>
        <end position="241"/>
    </location>
</feature>
<dbReference type="NCBIfam" id="NF006960">
    <property type="entry name" value="PRK09437.1"/>
    <property type="match status" value="1"/>
</dbReference>
<evidence type="ECO:0000256" key="3">
    <source>
        <dbReference type="ARBA" id="ARBA00013017"/>
    </source>
</evidence>
<evidence type="ECO:0000256" key="6">
    <source>
        <dbReference type="ARBA" id="ARBA00023002"/>
    </source>
</evidence>
<comment type="subunit">
    <text evidence="2">Monomer.</text>
</comment>
<dbReference type="OrthoDB" id="9812811at2"/>
<reference evidence="15 16" key="2">
    <citation type="submission" date="2018-03" db="EMBL/GenBank/DDBJ databases">
        <authorList>
            <person name="Keele B.F."/>
        </authorList>
    </citation>
    <scope>NUCLEOTIDE SEQUENCE [LARGE SCALE GENOMIC DNA]</scope>
    <source>
        <strain evidence="15 16">D13</strain>
    </source>
</reference>
<dbReference type="EMBL" id="CP027860">
    <property type="protein sequence ID" value="AVP99489.1"/>
    <property type="molecule type" value="Genomic_DNA"/>
</dbReference>
<evidence type="ECO:0000259" key="14">
    <source>
        <dbReference type="PROSITE" id="PS51352"/>
    </source>
</evidence>
<dbReference type="PROSITE" id="PS51352">
    <property type="entry name" value="THIOREDOXIN_2"/>
    <property type="match status" value="1"/>
</dbReference>
<dbReference type="GO" id="GO:0005737">
    <property type="term" value="C:cytoplasm"/>
    <property type="evidence" value="ECO:0007669"/>
    <property type="project" value="TreeGrafter"/>
</dbReference>
<proteinExistence type="inferred from homology"/>
<dbReference type="Gene3D" id="3.40.30.10">
    <property type="entry name" value="Glutaredoxin"/>
    <property type="match status" value="1"/>
</dbReference>
<dbReference type="CDD" id="cd03017">
    <property type="entry name" value="PRX_BCP"/>
    <property type="match status" value="1"/>
</dbReference>
<dbReference type="InterPro" id="IPR036249">
    <property type="entry name" value="Thioredoxin-like_sf"/>
</dbReference>
<evidence type="ECO:0000256" key="9">
    <source>
        <dbReference type="ARBA" id="ARBA00032824"/>
    </source>
</evidence>
<evidence type="ECO:0000256" key="13">
    <source>
        <dbReference type="SAM" id="MobiDB-lite"/>
    </source>
</evidence>